<dbReference type="RefSeq" id="WP_123266671.1">
    <property type="nucleotide sequence ID" value="NZ_RJUG01000004.1"/>
</dbReference>
<dbReference type="AlphaFoldDB" id="A0A3N0WTE4"/>
<dbReference type="EMBL" id="RJUG01000004">
    <property type="protein sequence ID" value="ROI08377.1"/>
    <property type="molecule type" value="Genomic_DNA"/>
</dbReference>
<name>A0A3N0WTE4_9FLAO</name>
<dbReference type="Proteomes" id="UP000270224">
    <property type="component" value="Unassembled WGS sequence"/>
</dbReference>
<reference evidence="2" key="2">
    <citation type="submission" date="2018-11" db="EMBL/GenBank/DDBJ databases">
        <title>Proposal to divide the Flavobacteriaceae and reorganize its genera based on Amino Acid Identity values calculated from whole genome sequences.</title>
        <authorList>
            <person name="Nicholson A.C."/>
            <person name="Gulvik C.A."/>
            <person name="Whitney A.M."/>
            <person name="Humrighouse B.W."/>
            <person name="Bell M."/>
            <person name="Holmens B."/>
            <person name="Steigerwalt A."/>
            <person name="Villarma A."/>
            <person name="Sheth M."/>
            <person name="Batra D."/>
            <person name="Pryor J."/>
            <person name="Bernardet J.-F."/>
            <person name="Hugo C."/>
            <person name="Kampfer P."/>
            <person name="Newman J."/>
            <person name="Mcquiston J.R."/>
        </authorList>
    </citation>
    <scope>NUCLEOTIDE SEQUENCE [LARGE SCALE GENOMIC DNA]</scope>
    <source>
        <strain evidence="2">H3056</strain>
    </source>
</reference>
<organism evidence="1 2">
    <name type="scientific">Kaistella daneshvariae</name>
    <dbReference type="NCBI Taxonomy" id="2487074"/>
    <lineage>
        <taxon>Bacteria</taxon>
        <taxon>Pseudomonadati</taxon>
        <taxon>Bacteroidota</taxon>
        <taxon>Flavobacteriia</taxon>
        <taxon>Flavobacteriales</taxon>
        <taxon>Weeksellaceae</taxon>
        <taxon>Chryseobacterium group</taxon>
        <taxon>Kaistella</taxon>
    </lineage>
</organism>
<gene>
    <name evidence="1" type="ORF">EGI11_12185</name>
</gene>
<proteinExistence type="predicted"/>
<accession>A0A3N0WTE4</accession>
<evidence type="ECO:0000313" key="1">
    <source>
        <dbReference type="EMBL" id="ROI08377.1"/>
    </source>
</evidence>
<dbReference type="OrthoDB" id="1261460at2"/>
<evidence type="ECO:0000313" key="2">
    <source>
        <dbReference type="Proteomes" id="UP000270224"/>
    </source>
</evidence>
<sequence>MKDNYLRRIVVKTTQEKEQKISAEKRRKYFQEIGRKGGLKTKSNSQLTKVISFRLTDMEYKDSISESQKYNLRLSTYARLRYLEKTINIKEFESDEFLLTYGNSFIRINNLLRHRQWNMFENKKRIMDEIEEVLRLIKNYLYSKIDRDE</sequence>
<reference evidence="2" key="1">
    <citation type="submission" date="2018-11" db="EMBL/GenBank/DDBJ databases">
        <title>Proposal to divide the Flavobacteriaceae and reorganize its genera based on Amino Acid Identity values calculated from whole genome sequences.</title>
        <authorList>
            <person name="Nicholson A.C."/>
            <person name="Gulvik C.A."/>
            <person name="Whitney A.M."/>
            <person name="Humrighouse B.W."/>
            <person name="Bell M."/>
            <person name="Holmes B."/>
            <person name="Steigerwalt A."/>
            <person name="Villarma A."/>
            <person name="Sheth M."/>
            <person name="Batra D."/>
            <person name="Pryor J."/>
            <person name="Bernardet J.-F."/>
            <person name="Hugo C."/>
            <person name="Kampfer P."/>
            <person name="Newman J."/>
            <person name="Mcquiston J.R."/>
        </authorList>
    </citation>
    <scope>NUCLEOTIDE SEQUENCE [LARGE SCALE GENOMIC DNA]</scope>
    <source>
        <strain evidence="2">H3056</strain>
    </source>
</reference>
<protein>
    <submittedName>
        <fullName evidence="1">Special sigma factor</fullName>
    </submittedName>
</protein>
<comment type="caution">
    <text evidence="1">The sequence shown here is derived from an EMBL/GenBank/DDBJ whole genome shotgun (WGS) entry which is preliminary data.</text>
</comment>